<gene>
    <name evidence="11" type="primary">lepB</name>
    <name evidence="11" type="ORF">EHQ58_05805</name>
</gene>
<evidence type="ECO:0000256" key="2">
    <source>
        <dbReference type="ARBA" id="ARBA00009370"/>
    </source>
</evidence>
<dbReference type="InterPro" id="IPR036286">
    <property type="entry name" value="LexA/Signal_pep-like_sf"/>
</dbReference>
<dbReference type="CDD" id="cd06530">
    <property type="entry name" value="S26_SPase_I"/>
    <property type="match status" value="1"/>
</dbReference>
<dbReference type="PROSITE" id="PS00761">
    <property type="entry name" value="SPASE_I_3"/>
    <property type="match status" value="1"/>
</dbReference>
<comment type="similarity">
    <text evidence="2 9">Belongs to the peptidase S26 family.</text>
</comment>
<dbReference type="NCBIfam" id="TIGR02227">
    <property type="entry name" value="sigpep_I_bact"/>
    <property type="match status" value="1"/>
</dbReference>
<dbReference type="EC" id="3.4.21.89" evidence="3 8"/>
<dbReference type="InterPro" id="IPR019533">
    <property type="entry name" value="Peptidase_S26"/>
</dbReference>
<accession>A0A4R9K548</accession>
<evidence type="ECO:0000256" key="7">
    <source>
        <dbReference type="PIRSR" id="PIRSR600223-1"/>
    </source>
</evidence>
<evidence type="ECO:0000256" key="4">
    <source>
        <dbReference type="ARBA" id="ARBA00019232"/>
    </source>
</evidence>
<dbReference type="PRINTS" id="PR00727">
    <property type="entry name" value="LEADERPTASE"/>
</dbReference>
<dbReference type="Gene3D" id="2.10.109.10">
    <property type="entry name" value="Umud Fragment, subunit A"/>
    <property type="match status" value="1"/>
</dbReference>
<dbReference type="SUPFAM" id="SSF51306">
    <property type="entry name" value="LexA/Signal peptidase"/>
    <property type="match status" value="1"/>
</dbReference>
<keyword evidence="12" id="KW-1185">Reference proteome</keyword>
<evidence type="ECO:0000256" key="6">
    <source>
        <dbReference type="ARBA" id="ARBA00022801"/>
    </source>
</evidence>
<comment type="catalytic activity">
    <reaction evidence="1 8">
        <text>Cleavage of hydrophobic, N-terminal signal or leader sequences from secreted and periplasmic proteins.</text>
        <dbReference type="EC" id="3.4.21.89"/>
    </reaction>
</comment>
<feature type="active site" evidence="7">
    <location>
        <position position="121"/>
    </location>
</feature>
<dbReference type="GO" id="GO:0004252">
    <property type="term" value="F:serine-type endopeptidase activity"/>
    <property type="evidence" value="ECO:0007669"/>
    <property type="project" value="InterPro"/>
</dbReference>
<dbReference type="InterPro" id="IPR019757">
    <property type="entry name" value="Pept_S26A_signal_pept_1_Lys-AS"/>
</dbReference>
<protein>
    <recommendedName>
        <fullName evidence="4 8">Signal peptidase I</fullName>
        <ecNumber evidence="3 8">3.4.21.89</ecNumber>
    </recommendedName>
</protein>
<evidence type="ECO:0000256" key="8">
    <source>
        <dbReference type="RuleBase" id="RU003993"/>
    </source>
</evidence>
<sequence>MEIFSSKKQTTPKPPIKEEPKEGVIASTFSFALIVVLVFAFKSSILDANNIPSGSMIPTLKIGDFLFVNKMRYSIRMPFTEKELFRIDEPKRGDIVTFIPPSNALATEDARSGIFAKRFVKRVVGVPGDTIRITRKETAVPGRKPVLYAIIEYKENGSSDYNNYSPKPVPIGDELNDLDNVDATQRSLFLEKKRDFEHFVLEGAEDDRRPFQTGFSCDFTNGCLIPEGHYMVMGDNRDDSHDSRAWGFVPRVDILGKALIIYFSIDWKDFTCEYKSGQELAEKGKEFAERFEGDELENRCHPSEIYSSAISYRYIEDESRFGWIERTLRYRLWRLGVRWDRIGRVLQ</sequence>
<organism evidence="11 12">
    <name type="scientific">Leptospira ognonensis</name>
    <dbReference type="NCBI Taxonomy" id="2484945"/>
    <lineage>
        <taxon>Bacteria</taxon>
        <taxon>Pseudomonadati</taxon>
        <taxon>Spirochaetota</taxon>
        <taxon>Spirochaetia</taxon>
        <taxon>Leptospirales</taxon>
        <taxon>Leptospiraceae</taxon>
        <taxon>Leptospira</taxon>
    </lineage>
</organism>
<dbReference type="InterPro" id="IPR019758">
    <property type="entry name" value="Pept_S26A_signal_pept_1_CS"/>
</dbReference>
<evidence type="ECO:0000256" key="3">
    <source>
        <dbReference type="ARBA" id="ARBA00013208"/>
    </source>
</evidence>
<dbReference type="EMBL" id="RQGD01000020">
    <property type="protein sequence ID" value="TGL61289.1"/>
    <property type="molecule type" value="Genomic_DNA"/>
</dbReference>
<dbReference type="RefSeq" id="WP_135622929.1">
    <property type="nucleotide sequence ID" value="NZ_RQGD01000020.1"/>
</dbReference>
<keyword evidence="5 8" id="KW-0645">Protease</keyword>
<dbReference type="PANTHER" id="PTHR43390:SF1">
    <property type="entry name" value="CHLOROPLAST PROCESSING PEPTIDASE"/>
    <property type="match status" value="1"/>
</dbReference>
<keyword evidence="6 8" id="KW-0378">Hydrolase</keyword>
<dbReference type="InterPro" id="IPR000223">
    <property type="entry name" value="Pept_S26A_signal_pept_1"/>
</dbReference>
<dbReference type="Pfam" id="PF10502">
    <property type="entry name" value="Peptidase_S26"/>
    <property type="match status" value="1"/>
</dbReference>
<evidence type="ECO:0000256" key="9">
    <source>
        <dbReference type="RuleBase" id="RU362042"/>
    </source>
</evidence>
<evidence type="ECO:0000313" key="11">
    <source>
        <dbReference type="EMBL" id="TGL61289.1"/>
    </source>
</evidence>
<dbReference type="AlphaFoldDB" id="A0A4R9K548"/>
<dbReference type="PROSITE" id="PS00760">
    <property type="entry name" value="SPASE_I_2"/>
    <property type="match status" value="1"/>
</dbReference>
<feature type="domain" description="Peptidase S26" evidence="10">
    <location>
        <begin position="30"/>
        <end position="263"/>
    </location>
</feature>
<evidence type="ECO:0000256" key="5">
    <source>
        <dbReference type="ARBA" id="ARBA00022670"/>
    </source>
</evidence>
<dbReference type="PROSITE" id="PS00501">
    <property type="entry name" value="SPASE_I_1"/>
    <property type="match status" value="1"/>
</dbReference>
<dbReference type="GO" id="GO:0006465">
    <property type="term" value="P:signal peptide processing"/>
    <property type="evidence" value="ECO:0007669"/>
    <property type="project" value="InterPro"/>
</dbReference>
<dbReference type="OrthoDB" id="9802919at2"/>
<dbReference type="InterPro" id="IPR019756">
    <property type="entry name" value="Pept_S26A_signal_pept_1_Ser-AS"/>
</dbReference>
<evidence type="ECO:0000256" key="1">
    <source>
        <dbReference type="ARBA" id="ARBA00000677"/>
    </source>
</evidence>
<evidence type="ECO:0000313" key="12">
    <source>
        <dbReference type="Proteomes" id="UP000297693"/>
    </source>
</evidence>
<dbReference type="GO" id="GO:0009003">
    <property type="term" value="F:signal peptidase activity"/>
    <property type="evidence" value="ECO:0007669"/>
    <property type="project" value="UniProtKB-EC"/>
</dbReference>
<dbReference type="Proteomes" id="UP000297693">
    <property type="component" value="Unassembled WGS sequence"/>
</dbReference>
<comment type="caution">
    <text evidence="11">The sequence shown here is derived from an EMBL/GenBank/DDBJ whole genome shotgun (WGS) entry which is preliminary data.</text>
</comment>
<proteinExistence type="inferred from homology"/>
<name>A0A4R9K548_9LEPT</name>
<dbReference type="PANTHER" id="PTHR43390">
    <property type="entry name" value="SIGNAL PEPTIDASE I"/>
    <property type="match status" value="1"/>
</dbReference>
<comment type="subcellular location">
    <subcellularLocation>
        <location evidence="9">Membrane</location>
        <topology evidence="9">Single-pass type II membrane protein</topology>
    </subcellularLocation>
</comment>
<evidence type="ECO:0000259" key="10">
    <source>
        <dbReference type="Pfam" id="PF10502"/>
    </source>
</evidence>
<feature type="active site" evidence="7">
    <location>
        <position position="55"/>
    </location>
</feature>
<reference evidence="11" key="1">
    <citation type="journal article" date="2019" name="PLoS Negl. Trop. Dis.">
        <title>Revisiting the worldwide diversity of Leptospira species in the environment.</title>
        <authorList>
            <person name="Vincent A.T."/>
            <person name="Schiettekatte O."/>
            <person name="Bourhy P."/>
            <person name="Veyrier F.J."/>
            <person name="Picardeau M."/>
        </authorList>
    </citation>
    <scope>NUCLEOTIDE SEQUENCE [LARGE SCALE GENOMIC DNA]</scope>
    <source>
        <strain evidence="11">201702476</strain>
    </source>
</reference>
<dbReference type="GO" id="GO:0016020">
    <property type="term" value="C:membrane"/>
    <property type="evidence" value="ECO:0007669"/>
    <property type="project" value="UniProtKB-SubCell"/>
</dbReference>